<organism evidence="5 6">
    <name type="scientific">Henriciella mobilis</name>
    <dbReference type="NCBI Taxonomy" id="2305467"/>
    <lineage>
        <taxon>Bacteria</taxon>
        <taxon>Pseudomonadati</taxon>
        <taxon>Pseudomonadota</taxon>
        <taxon>Alphaproteobacteria</taxon>
        <taxon>Hyphomonadales</taxon>
        <taxon>Hyphomonadaceae</taxon>
        <taxon>Henriciella</taxon>
    </lineage>
</organism>
<evidence type="ECO:0000259" key="4">
    <source>
        <dbReference type="Pfam" id="PF04577"/>
    </source>
</evidence>
<dbReference type="GO" id="GO:0016757">
    <property type="term" value="F:glycosyltransferase activity"/>
    <property type="evidence" value="ECO:0007669"/>
    <property type="project" value="UniProtKB-KW"/>
</dbReference>
<dbReference type="EMBL" id="QWFX01000005">
    <property type="protein sequence ID" value="RIJ32307.1"/>
    <property type="molecule type" value="Genomic_DNA"/>
</dbReference>
<name>A0A399RQX9_9PROT</name>
<sequence>MLSEFYRLAPAFNPGDDVWRRLDASINQWRRDVLAALGPGIRTALHQGASTRTHVEPGHSIWPDGVQVIHIESDTAAAAAVEQNLRDNDVVNFRVETLALTSGNAPRHLSKRIGELHRRRWIDGAEAASAGEDLVVSDAVGPVKLAELMVSYRPDVVVLDEGGLVGEALLSLDADALSHAPLFILSTGEQSWTLDEFSAATAHLKGLGYDLVDPSGYTLSFPDDFGTTLSWFAAAVPSEQAFPKQSDEMKNLIQFAYEKFRVEVRGRRQMKVIKPAPFTPRVEVVSLETAAKVSGLGYASEPLNEQAFDINTRQATEAPAMMAAARFGAIDVVPKGAWKVVVDKRYYIEDVGYSGRSSDGLFGITSFPEFGGRWTAVEDAALIEMLDVPENAVLFGGDPAYYHWIMNWLPRLRTFGLIDRLVGRLEKPNFIVSDRLPARYFDFFDLLLDRPYEVTRLPERGVWRIDNVIVPSFFSSNELNPSISTWYRSKLGIGPQRGGRRYFLSRSDARDSKTPRRKVQNEVEVIEALKPYGFEPLLLEGRSAQEQIDLFSNADFVIGPHGAAFANMQFTPPGARAIVLENEWNHTFMMDMLIQAGHDAEVVMCRDVINHDFEADFTDENGTVDPEIRRSRDMLVDIQSLIAALDT</sequence>
<keyword evidence="2 5" id="KW-0808">Transferase</keyword>
<keyword evidence="3" id="KW-0325">Glycoprotein</keyword>
<evidence type="ECO:0000313" key="5">
    <source>
        <dbReference type="EMBL" id="RIJ32307.1"/>
    </source>
</evidence>
<feature type="domain" description="Glycosyltransferase 61 catalytic" evidence="4">
    <location>
        <begin position="401"/>
        <end position="577"/>
    </location>
</feature>
<evidence type="ECO:0000256" key="3">
    <source>
        <dbReference type="ARBA" id="ARBA00023180"/>
    </source>
</evidence>
<evidence type="ECO:0000256" key="1">
    <source>
        <dbReference type="ARBA" id="ARBA00022676"/>
    </source>
</evidence>
<evidence type="ECO:0000313" key="6">
    <source>
        <dbReference type="Proteomes" id="UP000266385"/>
    </source>
</evidence>
<dbReference type="Pfam" id="PF04577">
    <property type="entry name" value="Glyco_transf_61"/>
    <property type="match status" value="1"/>
</dbReference>
<evidence type="ECO:0000256" key="2">
    <source>
        <dbReference type="ARBA" id="ARBA00022679"/>
    </source>
</evidence>
<protein>
    <submittedName>
        <fullName evidence="5">Glycosyltransferase family 61 protein</fullName>
    </submittedName>
</protein>
<proteinExistence type="predicted"/>
<dbReference type="AlphaFoldDB" id="A0A399RQX9"/>
<dbReference type="InterPro" id="IPR049625">
    <property type="entry name" value="Glyco_transf_61_cat"/>
</dbReference>
<dbReference type="InterPro" id="IPR007657">
    <property type="entry name" value="Glycosyltransferase_61"/>
</dbReference>
<keyword evidence="1" id="KW-0328">Glycosyltransferase</keyword>
<dbReference type="PANTHER" id="PTHR20961">
    <property type="entry name" value="GLYCOSYLTRANSFERASE"/>
    <property type="match status" value="1"/>
</dbReference>
<keyword evidence="6" id="KW-1185">Reference proteome</keyword>
<comment type="caution">
    <text evidence="5">The sequence shown here is derived from an EMBL/GenBank/DDBJ whole genome shotgun (WGS) entry which is preliminary data.</text>
</comment>
<reference evidence="5 6" key="1">
    <citation type="submission" date="2018-08" db="EMBL/GenBank/DDBJ databases">
        <title>Henriciella mobilis sp. nov., isolated from seawater.</title>
        <authorList>
            <person name="Cheng H."/>
            <person name="Wu Y.-H."/>
            <person name="Xu X.-W."/>
            <person name="Guo L.-L."/>
        </authorList>
    </citation>
    <scope>NUCLEOTIDE SEQUENCE [LARGE SCALE GENOMIC DNA]</scope>
    <source>
        <strain evidence="5 6">JN25</strain>
    </source>
</reference>
<accession>A0A399RQX9</accession>
<gene>
    <name evidence="5" type="ORF">D1223_00110</name>
</gene>
<dbReference type="Proteomes" id="UP000266385">
    <property type="component" value="Unassembled WGS sequence"/>
</dbReference>